<reference evidence="3" key="1">
    <citation type="journal article" date="2019" name="Int. J. Syst. Evol. Microbiol.">
        <title>The Global Catalogue of Microorganisms (GCM) 10K type strain sequencing project: providing services to taxonomists for standard genome sequencing and annotation.</title>
        <authorList>
            <consortium name="The Broad Institute Genomics Platform"/>
            <consortium name="The Broad Institute Genome Sequencing Center for Infectious Disease"/>
            <person name="Wu L."/>
            <person name="Ma J."/>
        </authorList>
    </citation>
    <scope>NUCLEOTIDE SEQUENCE [LARGE SCALE GENOMIC DNA]</scope>
    <source>
        <strain evidence="3">NBRC 106593</strain>
    </source>
</reference>
<dbReference type="RefSeq" id="WP_377823553.1">
    <property type="nucleotide sequence ID" value="NZ_JBHSWJ010000002.1"/>
</dbReference>
<keyword evidence="1" id="KW-0472">Membrane</keyword>
<evidence type="ECO:0000256" key="1">
    <source>
        <dbReference type="SAM" id="Phobius"/>
    </source>
</evidence>
<dbReference type="Proteomes" id="UP001596356">
    <property type="component" value="Unassembled WGS sequence"/>
</dbReference>
<keyword evidence="1" id="KW-0812">Transmembrane</keyword>
<dbReference type="InterPro" id="IPR021385">
    <property type="entry name" value="DUF3017"/>
</dbReference>
<evidence type="ECO:0000313" key="3">
    <source>
        <dbReference type="Proteomes" id="UP001596356"/>
    </source>
</evidence>
<keyword evidence="1" id="KW-1133">Transmembrane helix</keyword>
<proteinExistence type="predicted"/>
<gene>
    <name evidence="2" type="ORF">ACFQBT_13980</name>
</gene>
<comment type="caution">
    <text evidence="2">The sequence shown here is derived from an EMBL/GenBank/DDBJ whole genome shotgun (WGS) entry which is preliminary data.</text>
</comment>
<name>A0ABW2AVH8_9MICO</name>
<evidence type="ECO:0000313" key="2">
    <source>
        <dbReference type="EMBL" id="MFC6714860.1"/>
    </source>
</evidence>
<keyword evidence="3" id="KW-1185">Reference proteome</keyword>
<dbReference type="Pfam" id="PF11222">
    <property type="entry name" value="DUF3017"/>
    <property type="match status" value="1"/>
</dbReference>
<dbReference type="EMBL" id="JBHSWJ010000002">
    <property type="protein sequence ID" value="MFC6714860.1"/>
    <property type="molecule type" value="Genomic_DNA"/>
</dbReference>
<feature type="transmembrane region" description="Helical" evidence="1">
    <location>
        <begin position="7"/>
        <end position="26"/>
    </location>
</feature>
<accession>A0ABW2AVH8</accession>
<organism evidence="2 3">
    <name type="scientific">Branchiibius cervicis</name>
    <dbReference type="NCBI Taxonomy" id="908252"/>
    <lineage>
        <taxon>Bacteria</taxon>
        <taxon>Bacillati</taxon>
        <taxon>Actinomycetota</taxon>
        <taxon>Actinomycetes</taxon>
        <taxon>Micrococcales</taxon>
        <taxon>Dermacoccaceae</taxon>
        <taxon>Branchiibius</taxon>
    </lineage>
</organism>
<feature type="transmembrane region" description="Helical" evidence="1">
    <location>
        <begin position="32"/>
        <end position="52"/>
    </location>
</feature>
<feature type="transmembrane region" description="Helical" evidence="1">
    <location>
        <begin position="64"/>
        <end position="85"/>
    </location>
</feature>
<protein>
    <submittedName>
        <fullName evidence="2">DUF3017 domain-containing protein</fullName>
    </submittedName>
</protein>
<sequence>MTGARLGSAWWALAVLCAAGLVMIVADSVRLGGYVIGSALIAAAIVRASVPSSKTPGLTIRHRVIDVCLYAGLGLATVGIFTVVVL</sequence>